<accession>A0A2T4BQ00</accession>
<dbReference type="Proteomes" id="UP000240760">
    <property type="component" value="Unassembled WGS sequence"/>
</dbReference>
<evidence type="ECO:0000313" key="1">
    <source>
        <dbReference type="EMBL" id="PTB71385.1"/>
    </source>
</evidence>
<keyword evidence="2" id="KW-1185">Reference proteome</keyword>
<gene>
    <name evidence="1" type="ORF">M440DRAFT_1149213</name>
</gene>
<dbReference type="AlphaFoldDB" id="A0A2T4BQ00"/>
<protein>
    <submittedName>
        <fullName evidence="1">Uncharacterized protein</fullName>
    </submittedName>
</protein>
<organism evidence="1 2">
    <name type="scientific">Trichoderma longibrachiatum ATCC 18648</name>
    <dbReference type="NCBI Taxonomy" id="983965"/>
    <lineage>
        <taxon>Eukaryota</taxon>
        <taxon>Fungi</taxon>
        <taxon>Dikarya</taxon>
        <taxon>Ascomycota</taxon>
        <taxon>Pezizomycotina</taxon>
        <taxon>Sordariomycetes</taxon>
        <taxon>Hypocreomycetidae</taxon>
        <taxon>Hypocreales</taxon>
        <taxon>Hypocreaceae</taxon>
        <taxon>Trichoderma</taxon>
    </lineage>
</organism>
<name>A0A2T4BQ00_TRILO</name>
<proteinExistence type="predicted"/>
<reference evidence="1 2" key="1">
    <citation type="submission" date="2016-07" db="EMBL/GenBank/DDBJ databases">
        <title>Multiple horizontal gene transfer events from other fungi enriched the ability of initially mycotrophic Trichoderma (Ascomycota) to feed on dead plant biomass.</title>
        <authorList>
            <consortium name="DOE Joint Genome Institute"/>
            <person name="Aerts A."/>
            <person name="Atanasova L."/>
            <person name="Chenthamara K."/>
            <person name="Zhang J."/>
            <person name="Grujic M."/>
            <person name="Henrissat B."/>
            <person name="Kuo A."/>
            <person name="Salamov A."/>
            <person name="Lipzen A."/>
            <person name="Labutti K."/>
            <person name="Barry K."/>
            <person name="Miao Y."/>
            <person name="Rahimi M.J."/>
            <person name="Shen Q."/>
            <person name="Grigoriev I.V."/>
            <person name="Kubicek C.P."/>
            <person name="Druzhinina I.S."/>
        </authorList>
    </citation>
    <scope>NUCLEOTIDE SEQUENCE [LARGE SCALE GENOMIC DNA]</scope>
    <source>
        <strain evidence="1 2">ATCC 18648</strain>
    </source>
</reference>
<sequence length="264" mass="29090">MQASGLVRLPHHPRRRCWQALVARPLLLQALTRQPVPRGRIGYWVRTASHRPGVHTPRASTLFHGLFLLIPSPSPVIPFSLVLSSHPSCLFPSDYLYFFIPVPPPISSFPPGTALLSSTSLLPKAFFLLEACVPRQPQSSSTLCRHLHCHRIALHLVASHSHRKFSEAKPAPPPNLPLRRTIASLVWPIRLDRPAATDNLVHKVVERKKGPFALHHSPTVGSIQAVSASPSVPSSPLPIPHRPWSSTPQAQLCQRVIVLSTPSV</sequence>
<dbReference type="OrthoDB" id="10681853at2759"/>
<evidence type="ECO:0000313" key="2">
    <source>
        <dbReference type="Proteomes" id="UP000240760"/>
    </source>
</evidence>
<dbReference type="EMBL" id="KZ679149">
    <property type="protein sequence ID" value="PTB71385.1"/>
    <property type="molecule type" value="Genomic_DNA"/>
</dbReference>